<reference evidence="4 5" key="1">
    <citation type="submission" date="2018-08" db="EMBL/GenBank/DDBJ databases">
        <title>Genome sequence of Methylocystis hirsuta CSC1, a methanotroph able to accumulate PHAs.</title>
        <authorList>
            <person name="Bordel S."/>
            <person name="Rodriguez E."/>
            <person name="Gancedo J."/>
            <person name="Munoz R."/>
        </authorList>
    </citation>
    <scope>NUCLEOTIDE SEQUENCE [LARGE SCALE GENOMIC DNA]</scope>
    <source>
        <strain evidence="4 5">CSC1</strain>
    </source>
</reference>
<dbReference type="EMBL" id="QWDD01000001">
    <property type="protein sequence ID" value="RNJ49043.1"/>
    <property type="molecule type" value="Genomic_DNA"/>
</dbReference>
<dbReference type="Pfam" id="PF21001">
    <property type="entry name" value="YqiJ_N"/>
    <property type="match status" value="1"/>
</dbReference>
<accession>A0A3M9XLC9</accession>
<protein>
    <submittedName>
        <fullName evidence="4">DUF1449 family protein</fullName>
    </submittedName>
</protein>
<keyword evidence="5" id="KW-1185">Reference proteome</keyword>
<organism evidence="4 5">
    <name type="scientific">Methylocystis hirsuta</name>
    <dbReference type="NCBI Taxonomy" id="369798"/>
    <lineage>
        <taxon>Bacteria</taxon>
        <taxon>Pseudomonadati</taxon>
        <taxon>Pseudomonadota</taxon>
        <taxon>Alphaproteobacteria</taxon>
        <taxon>Hyphomicrobiales</taxon>
        <taxon>Methylocystaceae</taxon>
        <taxon>Methylocystis</taxon>
    </lineage>
</organism>
<gene>
    <name evidence="4" type="ORF">D1O30_04890</name>
</gene>
<evidence type="ECO:0000259" key="3">
    <source>
        <dbReference type="Pfam" id="PF21001"/>
    </source>
</evidence>
<feature type="transmembrane region" description="Helical" evidence="1">
    <location>
        <begin position="64"/>
        <end position="82"/>
    </location>
</feature>
<feature type="domain" description="Inner membrane protein YqiJ OB-fold" evidence="2">
    <location>
        <begin position="135"/>
        <end position="197"/>
    </location>
</feature>
<dbReference type="OrthoDB" id="5421421at2"/>
<feature type="transmembrane region" description="Helical" evidence="1">
    <location>
        <begin position="12"/>
        <end position="31"/>
    </location>
</feature>
<evidence type="ECO:0000259" key="2">
    <source>
        <dbReference type="Pfam" id="PF07290"/>
    </source>
</evidence>
<dbReference type="AlphaFoldDB" id="A0A3M9XLC9"/>
<dbReference type="RefSeq" id="WP_123175028.1">
    <property type="nucleotide sequence ID" value="NZ_QWDD01000001.1"/>
</dbReference>
<name>A0A3M9XLC9_9HYPH</name>
<dbReference type="Pfam" id="PF07290">
    <property type="entry name" value="YqiJ_OB"/>
    <property type="match status" value="1"/>
</dbReference>
<dbReference type="InterPro" id="IPR048376">
    <property type="entry name" value="YqiJ_N"/>
</dbReference>
<comment type="caution">
    <text evidence="4">The sequence shown here is derived from an EMBL/GenBank/DDBJ whole genome shotgun (WGS) entry which is preliminary data.</text>
</comment>
<keyword evidence="1" id="KW-0472">Membrane</keyword>
<dbReference type="InterPro" id="IPR010840">
    <property type="entry name" value="YqiJ_OB"/>
</dbReference>
<feature type="transmembrane region" description="Helical" evidence="1">
    <location>
        <begin position="94"/>
        <end position="115"/>
    </location>
</feature>
<evidence type="ECO:0000313" key="4">
    <source>
        <dbReference type="EMBL" id="RNJ49043.1"/>
    </source>
</evidence>
<evidence type="ECO:0000256" key="1">
    <source>
        <dbReference type="SAM" id="Phobius"/>
    </source>
</evidence>
<dbReference type="Proteomes" id="UP000268623">
    <property type="component" value="Unassembled WGS sequence"/>
</dbReference>
<keyword evidence="1" id="KW-1133">Transmembrane helix</keyword>
<sequence>MIESFLLPENLPFSVAIALMVLLGLVQILGLGDMIDGDAEIDPPGSLTIDAGLLSLMGLRRLPFLMWAMLLLTAFGLIGLAGQQALAALTGHTLSAWLAGPIAALAAIPVTGALARPLAAIMPRDETTAIDLVALVGREAEIVIGRAAKGNPARARVVDHFGQTHHVMVEPDNDGQTFGEGERVLLVRQEGENFRAITRGDTYLPRLD</sequence>
<feature type="domain" description="Inner membrane protein YqiJ N-terminal" evidence="3">
    <location>
        <begin position="10"/>
        <end position="111"/>
    </location>
</feature>
<proteinExistence type="predicted"/>
<evidence type="ECO:0000313" key="5">
    <source>
        <dbReference type="Proteomes" id="UP000268623"/>
    </source>
</evidence>
<keyword evidence="1" id="KW-0812">Transmembrane</keyword>